<protein>
    <submittedName>
        <fullName evidence="2">Uncharacterized protein</fullName>
    </submittedName>
</protein>
<accession>A0A915L1N1</accession>
<sequence length="61" mass="6252">MALTSTLISTSGVAAAGSELQFLLRGVAREQFIEGGRFVVSQVAVCGSGHYLAIEGGFCMG</sequence>
<name>A0A915L1N1_ROMCU</name>
<evidence type="ECO:0000313" key="2">
    <source>
        <dbReference type="WBParaSite" id="nRc.2.0.1.t44386-RA"/>
    </source>
</evidence>
<evidence type="ECO:0000313" key="1">
    <source>
        <dbReference type="Proteomes" id="UP000887565"/>
    </source>
</evidence>
<dbReference type="Proteomes" id="UP000887565">
    <property type="component" value="Unplaced"/>
</dbReference>
<reference evidence="2" key="1">
    <citation type="submission" date="2022-11" db="UniProtKB">
        <authorList>
            <consortium name="WormBaseParasite"/>
        </authorList>
    </citation>
    <scope>IDENTIFICATION</scope>
</reference>
<dbReference type="AlphaFoldDB" id="A0A915L1N1"/>
<proteinExistence type="predicted"/>
<dbReference type="WBParaSite" id="nRc.2.0.1.t44386-RA">
    <property type="protein sequence ID" value="nRc.2.0.1.t44386-RA"/>
    <property type="gene ID" value="nRc.2.0.1.g44386"/>
</dbReference>
<keyword evidence="1" id="KW-1185">Reference proteome</keyword>
<organism evidence="1 2">
    <name type="scientific">Romanomermis culicivorax</name>
    <name type="common">Nematode worm</name>
    <dbReference type="NCBI Taxonomy" id="13658"/>
    <lineage>
        <taxon>Eukaryota</taxon>
        <taxon>Metazoa</taxon>
        <taxon>Ecdysozoa</taxon>
        <taxon>Nematoda</taxon>
        <taxon>Enoplea</taxon>
        <taxon>Dorylaimia</taxon>
        <taxon>Mermithida</taxon>
        <taxon>Mermithoidea</taxon>
        <taxon>Mermithidae</taxon>
        <taxon>Romanomermis</taxon>
    </lineage>
</organism>